<evidence type="ECO:0000259" key="1">
    <source>
        <dbReference type="Pfam" id="PF23209"/>
    </source>
</evidence>
<dbReference type="AlphaFoldDB" id="A0A921UKT9"/>
<dbReference type="InterPro" id="IPR056511">
    <property type="entry name" value="IDM1_C"/>
</dbReference>
<sequence>MNLVVALDVLNECFNLMKEWHTKIDMLHHDVYILGFGFKWLIYKGFYTMVLEKYGEIISVALLRIHGTKVVDFIGTLPAYQKQVQEHNMKLAVVLDMLNECFN</sequence>
<gene>
    <name evidence="2" type="ORF">BDA96_03G009200</name>
</gene>
<comment type="caution">
    <text evidence="2">The sequence shown here is derived from an EMBL/GenBank/DDBJ whole genome shotgun (WGS) entry which is preliminary data.</text>
</comment>
<evidence type="ECO:0000313" key="3">
    <source>
        <dbReference type="Proteomes" id="UP000807115"/>
    </source>
</evidence>
<reference evidence="2" key="2">
    <citation type="submission" date="2020-10" db="EMBL/GenBank/DDBJ databases">
        <authorList>
            <person name="Cooper E.A."/>
            <person name="Brenton Z.W."/>
            <person name="Flinn B.S."/>
            <person name="Jenkins J."/>
            <person name="Shu S."/>
            <person name="Flowers D."/>
            <person name="Luo F."/>
            <person name="Wang Y."/>
            <person name="Xia P."/>
            <person name="Barry K."/>
            <person name="Daum C."/>
            <person name="Lipzen A."/>
            <person name="Yoshinaga Y."/>
            <person name="Schmutz J."/>
            <person name="Saski C."/>
            <person name="Vermerris W."/>
            <person name="Kresovich S."/>
        </authorList>
    </citation>
    <scope>NUCLEOTIDE SEQUENCE</scope>
</reference>
<name>A0A921UKT9_SORBI</name>
<dbReference type="PANTHER" id="PTHR46309:SF21">
    <property type="entry name" value="ACYL-COA N-ACYLTRANSFERASE WITH RING_FYVE_PHD-TYPE ZINC FINGER PROTEIN"/>
    <property type="match status" value="1"/>
</dbReference>
<evidence type="ECO:0000313" key="2">
    <source>
        <dbReference type="EMBL" id="KAG0535797.1"/>
    </source>
</evidence>
<protein>
    <recommendedName>
        <fullName evidence="1">Increased DNA methylation 1 C-terminal domain-containing protein</fullName>
    </recommendedName>
</protein>
<dbReference type="Pfam" id="PF23209">
    <property type="entry name" value="IDM1_C"/>
    <property type="match status" value="1"/>
</dbReference>
<organism evidence="2 3">
    <name type="scientific">Sorghum bicolor</name>
    <name type="common">Sorghum</name>
    <name type="synonym">Sorghum vulgare</name>
    <dbReference type="NCBI Taxonomy" id="4558"/>
    <lineage>
        <taxon>Eukaryota</taxon>
        <taxon>Viridiplantae</taxon>
        <taxon>Streptophyta</taxon>
        <taxon>Embryophyta</taxon>
        <taxon>Tracheophyta</taxon>
        <taxon>Spermatophyta</taxon>
        <taxon>Magnoliopsida</taxon>
        <taxon>Liliopsida</taxon>
        <taxon>Poales</taxon>
        <taxon>Poaceae</taxon>
        <taxon>PACMAD clade</taxon>
        <taxon>Panicoideae</taxon>
        <taxon>Andropogonodae</taxon>
        <taxon>Andropogoneae</taxon>
        <taxon>Sorghinae</taxon>
        <taxon>Sorghum</taxon>
    </lineage>
</organism>
<dbReference type="InterPro" id="IPR042163">
    <property type="entry name" value="PHF12"/>
</dbReference>
<dbReference type="Proteomes" id="UP000807115">
    <property type="component" value="Chromosome 3"/>
</dbReference>
<dbReference type="PANTHER" id="PTHR46309">
    <property type="entry name" value="PHD FINGER PROTEIN 12"/>
    <property type="match status" value="1"/>
</dbReference>
<proteinExistence type="predicted"/>
<dbReference type="EMBL" id="CM027682">
    <property type="protein sequence ID" value="KAG0535797.1"/>
    <property type="molecule type" value="Genomic_DNA"/>
</dbReference>
<accession>A0A921UKT9</accession>
<reference evidence="2" key="1">
    <citation type="journal article" date="2019" name="BMC Genomics">
        <title>A new reference genome for Sorghum bicolor reveals high levels of sequence similarity between sweet and grain genotypes: implications for the genetics of sugar metabolism.</title>
        <authorList>
            <person name="Cooper E.A."/>
            <person name="Brenton Z.W."/>
            <person name="Flinn B.S."/>
            <person name="Jenkins J."/>
            <person name="Shu S."/>
            <person name="Flowers D."/>
            <person name="Luo F."/>
            <person name="Wang Y."/>
            <person name="Xia P."/>
            <person name="Barry K."/>
            <person name="Daum C."/>
            <person name="Lipzen A."/>
            <person name="Yoshinaga Y."/>
            <person name="Schmutz J."/>
            <person name="Saski C."/>
            <person name="Vermerris W."/>
            <person name="Kresovich S."/>
        </authorList>
    </citation>
    <scope>NUCLEOTIDE SEQUENCE</scope>
</reference>
<feature type="domain" description="Increased DNA methylation 1 C-terminal" evidence="1">
    <location>
        <begin position="14"/>
        <end position="84"/>
    </location>
</feature>
<dbReference type="GO" id="GO:0003714">
    <property type="term" value="F:transcription corepressor activity"/>
    <property type="evidence" value="ECO:0007669"/>
    <property type="project" value="InterPro"/>
</dbReference>